<feature type="domain" description="T6SS Phospholipase effector Tle1-like catalytic" evidence="1">
    <location>
        <begin position="21"/>
        <end position="277"/>
    </location>
</feature>
<dbReference type="InterPro" id="IPR029058">
    <property type="entry name" value="AB_hydrolase_fold"/>
</dbReference>
<reference evidence="2 3" key="1">
    <citation type="submission" date="2024-07" db="EMBL/GenBank/DDBJ databases">
        <title>Section-level genome sequencing and comparative genomics of Aspergillus sections Usti and Cavernicolus.</title>
        <authorList>
            <consortium name="Lawrence Berkeley National Laboratory"/>
            <person name="Nybo J.L."/>
            <person name="Vesth T.C."/>
            <person name="Theobald S."/>
            <person name="Frisvad J.C."/>
            <person name="Larsen T.O."/>
            <person name="Kjaerboelling I."/>
            <person name="Rothschild-Mancinelli K."/>
            <person name="Lyhne E.K."/>
            <person name="Kogle M.E."/>
            <person name="Barry K."/>
            <person name="Clum A."/>
            <person name="Na H."/>
            <person name="Ledsgaard L."/>
            <person name="Lin J."/>
            <person name="Lipzen A."/>
            <person name="Kuo A."/>
            <person name="Riley R."/>
            <person name="Mondo S."/>
            <person name="Labutti K."/>
            <person name="Haridas S."/>
            <person name="Pangalinan J."/>
            <person name="Salamov A.A."/>
            <person name="Simmons B.A."/>
            <person name="Magnuson J.K."/>
            <person name="Chen J."/>
            <person name="Drula E."/>
            <person name="Henrissat B."/>
            <person name="Wiebenga A."/>
            <person name="Lubbers R.J."/>
            <person name="Gomes A.C."/>
            <person name="Makela M.R."/>
            <person name="Stajich J."/>
            <person name="Grigoriev I.V."/>
            <person name="Mortensen U.H."/>
            <person name="De Vries R.P."/>
            <person name="Baker S.E."/>
            <person name="Andersen M.R."/>
        </authorList>
    </citation>
    <scope>NUCLEOTIDE SEQUENCE [LARGE SCALE GENOMIC DNA]</scope>
    <source>
        <strain evidence="2 3">CBS 209.92</strain>
    </source>
</reference>
<comment type="caution">
    <text evidence="2">The sequence shown here is derived from an EMBL/GenBank/DDBJ whole genome shotgun (WGS) entry which is preliminary data.</text>
</comment>
<name>A0ABR4FWB9_9EURO</name>
<dbReference type="Proteomes" id="UP001610563">
    <property type="component" value="Unassembled WGS sequence"/>
</dbReference>
<organism evidence="2 3">
    <name type="scientific">Aspergillus keveii</name>
    <dbReference type="NCBI Taxonomy" id="714993"/>
    <lineage>
        <taxon>Eukaryota</taxon>
        <taxon>Fungi</taxon>
        <taxon>Dikarya</taxon>
        <taxon>Ascomycota</taxon>
        <taxon>Pezizomycotina</taxon>
        <taxon>Eurotiomycetes</taxon>
        <taxon>Eurotiomycetidae</taxon>
        <taxon>Eurotiales</taxon>
        <taxon>Aspergillaceae</taxon>
        <taxon>Aspergillus</taxon>
        <taxon>Aspergillus subgen. Nidulantes</taxon>
    </lineage>
</organism>
<dbReference type="EMBL" id="JBFTWV010000094">
    <property type="protein sequence ID" value="KAL2787553.1"/>
    <property type="molecule type" value="Genomic_DNA"/>
</dbReference>
<protein>
    <recommendedName>
        <fullName evidence="1">T6SS Phospholipase effector Tle1-like catalytic domain-containing protein</fullName>
    </recommendedName>
</protein>
<dbReference type="Pfam" id="PF09994">
    <property type="entry name" value="T6SS_Tle1-like_cat"/>
    <property type="match status" value="1"/>
</dbReference>
<sequence length="444" mass="50422">MSSTSSAPNMASEPRQWSNKKRIILCADGTWKASDQGDKSHPSNVAKIARAIATTGRERDPKTGKDAEVKQVVFYQSGLGSGDLPLQRFAAGMFGWGLEDDVCQIYEFISNNYDRGDELFFFGFSRGAYTVRSVAGLVSDVGILSADQMSSFPELWEAYRSNTDGKAFTDTDWYKDPKNRDKLRKEDVTIKVVGVWDTVGALGIPEWRLVRWAETVGFSMNKKYRFHNTRLSDSIEYAFQALALDERRFAFPPTLWFKTDGGGPQKTLCQCWFPGVDNVGDKLTFEKSVIDKFVEDYKELCRKTEVTWGCWSIDNSWEPLKLLGEKHRTPGEYKDRAVDEKNAGAPAFDTRETFHPMVRRRKDQVVKWRPGSLAGFIESPDSAHKWWWIKDNVKDIPEDVAISVTENTMVVAYPENGTVGYEDRGSLSRELCPEDIRAELERPT</sequence>
<dbReference type="SUPFAM" id="SSF53474">
    <property type="entry name" value="alpha/beta-Hydrolases"/>
    <property type="match status" value="1"/>
</dbReference>
<dbReference type="PANTHER" id="PTHR33840:SF1">
    <property type="entry name" value="TLE1 PHOSPHOLIPASE DOMAIN-CONTAINING PROTEIN"/>
    <property type="match status" value="1"/>
</dbReference>
<dbReference type="InterPro" id="IPR018712">
    <property type="entry name" value="Tle1-like_cat"/>
</dbReference>
<evidence type="ECO:0000259" key="1">
    <source>
        <dbReference type="Pfam" id="PF09994"/>
    </source>
</evidence>
<dbReference type="PANTHER" id="PTHR33840">
    <property type="match status" value="1"/>
</dbReference>
<proteinExistence type="predicted"/>
<evidence type="ECO:0000313" key="2">
    <source>
        <dbReference type="EMBL" id="KAL2787553.1"/>
    </source>
</evidence>
<accession>A0ABR4FWB9</accession>
<evidence type="ECO:0000313" key="3">
    <source>
        <dbReference type="Proteomes" id="UP001610563"/>
    </source>
</evidence>
<keyword evidence="3" id="KW-1185">Reference proteome</keyword>
<gene>
    <name evidence="2" type="ORF">BJX66DRAFT_341085</name>
</gene>